<comment type="caution">
    <text evidence="1">The sequence shown here is derived from an EMBL/GenBank/DDBJ whole genome shotgun (WGS) entry which is preliminary data.</text>
</comment>
<keyword evidence="2" id="KW-1185">Reference proteome</keyword>
<dbReference type="AlphaFoldDB" id="A0AAV3XY41"/>
<evidence type="ECO:0000313" key="2">
    <source>
        <dbReference type="Proteomes" id="UP000735302"/>
    </source>
</evidence>
<organism evidence="1 2">
    <name type="scientific">Plakobranchus ocellatus</name>
    <dbReference type="NCBI Taxonomy" id="259542"/>
    <lineage>
        <taxon>Eukaryota</taxon>
        <taxon>Metazoa</taxon>
        <taxon>Spiralia</taxon>
        <taxon>Lophotrochozoa</taxon>
        <taxon>Mollusca</taxon>
        <taxon>Gastropoda</taxon>
        <taxon>Heterobranchia</taxon>
        <taxon>Euthyneura</taxon>
        <taxon>Panpulmonata</taxon>
        <taxon>Sacoglossa</taxon>
        <taxon>Placobranchoidea</taxon>
        <taxon>Plakobranchidae</taxon>
        <taxon>Plakobranchus</taxon>
    </lineage>
</organism>
<dbReference type="GO" id="GO:0000724">
    <property type="term" value="P:double-strand break repair via homologous recombination"/>
    <property type="evidence" value="ECO:0007669"/>
    <property type="project" value="TreeGrafter"/>
</dbReference>
<dbReference type="EMBL" id="BLXT01000273">
    <property type="protein sequence ID" value="GFN75539.1"/>
    <property type="molecule type" value="Genomic_DNA"/>
</dbReference>
<dbReference type="PANTHER" id="PTHR28653">
    <property type="match status" value="1"/>
</dbReference>
<dbReference type="Proteomes" id="UP000735302">
    <property type="component" value="Unassembled WGS sequence"/>
</dbReference>
<accession>A0AAV3XY41</accession>
<dbReference type="PANTHER" id="PTHR28653:SF1">
    <property type="entry name" value="ATPASE SWSAP1"/>
    <property type="match status" value="1"/>
</dbReference>
<dbReference type="GO" id="GO:0097196">
    <property type="term" value="C:Shu complex"/>
    <property type="evidence" value="ECO:0007669"/>
    <property type="project" value="TreeGrafter"/>
</dbReference>
<protein>
    <submittedName>
        <fullName evidence="1">ATP synthase subunit beta, mitochondrial</fullName>
    </submittedName>
</protein>
<dbReference type="GO" id="GO:0003697">
    <property type="term" value="F:single-stranded DNA binding"/>
    <property type="evidence" value="ECO:0007669"/>
    <property type="project" value="TreeGrafter"/>
</dbReference>
<gene>
    <name evidence="1" type="ORF">PoB_000204500</name>
</gene>
<name>A0AAV3XY41_9GAST</name>
<reference evidence="1 2" key="1">
    <citation type="journal article" date="2021" name="Elife">
        <title>Chloroplast acquisition without the gene transfer in kleptoplastic sea slugs, Plakobranchus ocellatus.</title>
        <authorList>
            <person name="Maeda T."/>
            <person name="Takahashi S."/>
            <person name="Yoshida T."/>
            <person name="Shimamura S."/>
            <person name="Takaki Y."/>
            <person name="Nagai Y."/>
            <person name="Toyoda A."/>
            <person name="Suzuki Y."/>
            <person name="Arimoto A."/>
            <person name="Ishii H."/>
            <person name="Satoh N."/>
            <person name="Nishiyama T."/>
            <person name="Hasebe M."/>
            <person name="Maruyama T."/>
            <person name="Minagawa J."/>
            <person name="Obokata J."/>
            <person name="Shigenobu S."/>
        </authorList>
    </citation>
    <scope>NUCLEOTIDE SEQUENCE [LARGE SCALE GENOMIC DNA]</scope>
</reference>
<evidence type="ECO:0000313" key="1">
    <source>
        <dbReference type="EMBL" id="GFN75539.1"/>
    </source>
</evidence>
<sequence>MKVDGSPNTQHNLKNIFEKFEFTNCQRTVIVGPDTADKTSLVFQAAVTAASAGLNVTHICTHPLKRLPAPVHGMPSPDPNKMKNVEFLYFEESSELISWFASLHTMSRLPNLIIVEDVLSYASQLNDTQLEKSLARICATISDAAMWLACKSAASPGCDVILTAPARVLSLSHAVRQFGFKISEYCGRSKVDGNSELSFREGKNSITVRFQRHNDVLMLTDVTASTSAEQSVSKTENYFLKLKFVPT</sequence>
<proteinExistence type="predicted"/>